<keyword evidence="1" id="KW-0129">CBS domain</keyword>
<reference evidence="3" key="1">
    <citation type="submission" date="2020-07" db="EMBL/GenBank/DDBJ databases">
        <title>Huge and variable diversity of episymbiotic CPR bacteria and DPANN archaea in groundwater ecosystems.</title>
        <authorList>
            <person name="He C.Y."/>
            <person name="Keren R."/>
            <person name="Whittaker M."/>
            <person name="Farag I.F."/>
            <person name="Doudna J."/>
            <person name="Cate J.H.D."/>
            <person name="Banfield J.F."/>
        </authorList>
    </citation>
    <scope>NUCLEOTIDE SEQUENCE</scope>
    <source>
        <strain evidence="3">NC_groundwater_580_Pr5_B-0.1um_64_19</strain>
    </source>
</reference>
<organism evidence="3 4">
    <name type="scientific">Candidatus Korobacter versatilis</name>
    <dbReference type="NCBI Taxonomy" id="658062"/>
    <lineage>
        <taxon>Bacteria</taxon>
        <taxon>Pseudomonadati</taxon>
        <taxon>Acidobacteriota</taxon>
        <taxon>Terriglobia</taxon>
        <taxon>Terriglobales</taxon>
        <taxon>Candidatus Korobacteraceae</taxon>
        <taxon>Candidatus Korobacter</taxon>
    </lineage>
</organism>
<sequence>MRDAMVAINRNRKGAVLIVDDAGRLLDTITDGDLRRAVLAGASLDQPVSTLKGLRNRPPTTAPVGTKAAELVRLMRRNSIRQVPLLDAQGKVAELQLLDDLVEVPEVPKVTAVVMAGGMGTRLLPLTESTPKPMLPLGEKPVVQHMVEKLRTAGIRQVVMATHYRADALSRHFGDGSAFGMDIQYVDEEVPLGTAGALGKLHAQKEPLLVVNGDIVTDLDYRAMFDFHREQRAEMTVGVRHYEFNVPYGVVHTEDALVVGIAEKPTQRMFVNAGVYLVEPQACALVPQGRRFDMTELIAALVAAQRRVAAFPIHEYWVDIGRPEDYEEARARASAAQETSR</sequence>
<dbReference type="Pfam" id="PF00571">
    <property type="entry name" value="CBS"/>
    <property type="match status" value="2"/>
</dbReference>
<dbReference type="AlphaFoldDB" id="A0A932ENU1"/>
<comment type="caution">
    <text evidence="3">The sequence shown here is derived from an EMBL/GenBank/DDBJ whole genome shotgun (WGS) entry which is preliminary data.</text>
</comment>
<dbReference type="SUPFAM" id="SSF53448">
    <property type="entry name" value="Nucleotide-diphospho-sugar transferases"/>
    <property type="match status" value="1"/>
</dbReference>
<gene>
    <name evidence="3" type="ORF">HYX28_02620</name>
</gene>
<dbReference type="EMBL" id="JACPNR010000004">
    <property type="protein sequence ID" value="MBI2677654.1"/>
    <property type="molecule type" value="Genomic_DNA"/>
</dbReference>
<evidence type="ECO:0000259" key="2">
    <source>
        <dbReference type="PROSITE" id="PS51371"/>
    </source>
</evidence>
<protein>
    <submittedName>
        <fullName evidence="3">Nucleotidyltransferase family protein</fullName>
    </submittedName>
</protein>
<evidence type="ECO:0000256" key="1">
    <source>
        <dbReference type="PROSITE-ProRule" id="PRU00703"/>
    </source>
</evidence>
<dbReference type="InterPro" id="IPR050486">
    <property type="entry name" value="Mannose-1P_guanyltransferase"/>
</dbReference>
<feature type="domain" description="CBS" evidence="2">
    <location>
        <begin position="55"/>
        <end position="113"/>
    </location>
</feature>
<dbReference type="Gene3D" id="3.10.580.10">
    <property type="entry name" value="CBS-domain"/>
    <property type="match status" value="1"/>
</dbReference>
<accession>A0A932ENU1</accession>
<dbReference type="Gene3D" id="3.90.550.10">
    <property type="entry name" value="Spore Coat Polysaccharide Biosynthesis Protein SpsA, Chain A"/>
    <property type="match status" value="1"/>
</dbReference>
<dbReference type="PROSITE" id="PS51371">
    <property type="entry name" value="CBS"/>
    <property type="match status" value="1"/>
</dbReference>
<evidence type="ECO:0000313" key="4">
    <source>
        <dbReference type="Proteomes" id="UP000779809"/>
    </source>
</evidence>
<dbReference type="InterPro" id="IPR000644">
    <property type="entry name" value="CBS_dom"/>
</dbReference>
<dbReference type="CDD" id="cd06426">
    <property type="entry name" value="NTP_transferase_like_2"/>
    <property type="match status" value="1"/>
</dbReference>
<dbReference type="SUPFAM" id="SSF54631">
    <property type="entry name" value="CBS-domain pair"/>
    <property type="match status" value="1"/>
</dbReference>
<evidence type="ECO:0000313" key="3">
    <source>
        <dbReference type="EMBL" id="MBI2677654.1"/>
    </source>
</evidence>
<dbReference type="InterPro" id="IPR029044">
    <property type="entry name" value="Nucleotide-diphossugar_trans"/>
</dbReference>
<dbReference type="Pfam" id="PF00483">
    <property type="entry name" value="NTP_transferase"/>
    <property type="match status" value="1"/>
</dbReference>
<dbReference type="PANTHER" id="PTHR22572">
    <property type="entry name" value="SUGAR-1-PHOSPHATE GUANYL TRANSFERASE"/>
    <property type="match status" value="1"/>
</dbReference>
<dbReference type="InterPro" id="IPR046342">
    <property type="entry name" value="CBS_dom_sf"/>
</dbReference>
<name>A0A932ENU1_9BACT</name>
<dbReference type="InterPro" id="IPR005835">
    <property type="entry name" value="NTP_transferase_dom"/>
</dbReference>
<proteinExistence type="predicted"/>
<dbReference type="Proteomes" id="UP000779809">
    <property type="component" value="Unassembled WGS sequence"/>
</dbReference>